<keyword evidence="1" id="KW-0732">Signal</keyword>
<protein>
    <submittedName>
        <fullName evidence="3">VASt domain-containing protein</fullName>
    </submittedName>
</protein>
<name>A0A1I7UNJ2_9PELO</name>
<feature type="chain" id="PRO_5009309158" evidence="1">
    <location>
        <begin position="19"/>
        <end position="244"/>
    </location>
</feature>
<evidence type="ECO:0000256" key="1">
    <source>
        <dbReference type="SAM" id="SignalP"/>
    </source>
</evidence>
<reference evidence="3" key="1">
    <citation type="submission" date="2016-11" db="UniProtKB">
        <authorList>
            <consortium name="WormBaseParasite"/>
        </authorList>
    </citation>
    <scope>IDENTIFICATION</scope>
</reference>
<proteinExistence type="predicted"/>
<feature type="signal peptide" evidence="1">
    <location>
        <begin position="1"/>
        <end position="18"/>
    </location>
</feature>
<organism evidence="2 3">
    <name type="scientific">Caenorhabditis tropicalis</name>
    <dbReference type="NCBI Taxonomy" id="1561998"/>
    <lineage>
        <taxon>Eukaryota</taxon>
        <taxon>Metazoa</taxon>
        <taxon>Ecdysozoa</taxon>
        <taxon>Nematoda</taxon>
        <taxon>Chromadorea</taxon>
        <taxon>Rhabditida</taxon>
        <taxon>Rhabditina</taxon>
        <taxon>Rhabditomorpha</taxon>
        <taxon>Rhabditoidea</taxon>
        <taxon>Rhabditidae</taxon>
        <taxon>Peloderinae</taxon>
        <taxon>Caenorhabditis</taxon>
    </lineage>
</organism>
<dbReference type="eggNOG" id="ENOG502TGMZ">
    <property type="taxonomic scope" value="Eukaryota"/>
</dbReference>
<dbReference type="Proteomes" id="UP000095282">
    <property type="component" value="Unplaced"/>
</dbReference>
<dbReference type="WBParaSite" id="Csp11.Scaffold630.g17762.t1">
    <property type="protein sequence ID" value="Csp11.Scaffold630.g17762.t1"/>
    <property type="gene ID" value="Csp11.Scaffold630.g17762"/>
</dbReference>
<evidence type="ECO:0000313" key="3">
    <source>
        <dbReference type="WBParaSite" id="Csp11.Scaffold630.g17762.t1"/>
    </source>
</evidence>
<keyword evidence="2" id="KW-1185">Reference proteome</keyword>
<accession>A0A1I7UNJ2</accession>
<sequence length="244" mass="27834">MLPIVGLFVSFLMETAVASQVFSEDVGKVTVLQNSCSVMPHRVWKRFEASPKPLKEYSPESIKFLMTWVHSTHGVESRLEDMMLKWDEQSICFDRPTTLPLKKVAHGGSFSSDSTKFSYLEVPEYWIAPKEDDLDTWKNVKIEECSTTNDVSYRCPESAVKDVCSQKDLEKCSERIEMDSSEDFWTFVRRLGSSHIVATKARRGSIIRNGNVFDIKPVDIPERIFKVTLTSTDMMSIGSKLLKN</sequence>
<evidence type="ECO:0000313" key="2">
    <source>
        <dbReference type="Proteomes" id="UP000095282"/>
    </source>
</evidence>
<dbReference type="AlphaFoldDB" id="A0A1I7UNJ2"/>